<evidence type="ECO:0000313" key="1">
    <source>
        <dbReference type="EMBL" id="KAK7392875.1"/>
    </source>
</evidence>
<name>A0AAN9XHY5_PSOTE</name>
<keyword evidence="2" id="KW-1185">Reference proteome</keyword>
<dbReference type="AlphaFoldDB" id="A0AAN9XHY5"/>
<organism evidence="1 2">
    <name type="scientific">Psophocarpus tetragonolobus</name>
    <name type="common">Winged bean</name>
    <name type="synonym">Dolichos tetragonolobus</name>
    <dbReference type="NCBI Taxonomy" id="3891"/>
    <lineage>
        <taxon>Eukaryota</taxon>
        <taxon>Viridiplantae</taxon>
        <taxon>Streptophyta</taxon>
        <taxon>Embryophyta</taxon>
        <taxon>Tracheophyta</taxon>
        <taxon>Spermatophyta</taxon>
        <taxon>Magnoliopsida</taxon>
        <taxon>eudicotyledons</taxon>
        <taxon>Gunneridae</taxon>
        <taxon>Pentapetalae</taxon>
        <taxon>rosids</taxon>
        <taxon>fabids</taxon>
        <taxon>Fabales</taxon>
        <taxon>Fabaceae</taxon>
        <taxon>Papilionoideae</taxon>
        <taxon>50 kb inversion clade</taxon>
        <taxon>NPAAA clade</taxon>
        <taxon>indigoferoid/millettioid clade</taxon>
        <taxon>Phaseoleae</taxon>
        <taxon>Psophocarpus</taxon>
    </lineage>
</organism>
<dbReference type="EMBL" id="JAYMYS010000005">
    <property type="protein sequence ID" value="KAK7392875.1"/>
    <property type="molecule type" value="Genomic_DNA"/>
</dbReference>
<comment type="caution">
    <text evidence="1">The sequence shown here is derived from an EMBL/GenBank/DDBJ whole genome shotgun (WGS) entry which is preliminary data.</text>
</comment>
<accession>A0AAN9XHY5</accession>
<evidence type="ECO:0000313" key="2">
    <source>
        <dbReference type="Proteomes" id="UP001386955"/>
    </source>
</evidence>
<protein>
    <submittedName>
        <fullName evidence="1">Uncharacterized protein</fullName>
    </submittedName>
</protein>
<dbReference type="Proteomes" id="UP001386955">
    <property type="component" value="Unassembled WGS sequence"/>
</dbReference>
<gene>
    <name evidence="1" type="ORF">VNO78_21325</name>
</gene>
<sequence length="106" mass="12268">MDESLLMRDEIVGERANFNTLVFYERLEKEMGTNFRDVEVIKVEECVVGDVMEPWRLLVVKKVIPLLLDKLLKMDKMPLVVEQNGVVEENVPPLLGYDENVDKKCS</sequence>
<proteinExistence type="predicted"/>
<reference evidence="1 2" key="1">
    <citation type="submission" date="2024-01" db="EMBL/GenBank/DDBJ databases">
        <title>The genomes of 5 underutilized Papilionoideae crops provide insights into root nodulation and disease resistanc.</title>
        <authorList>
            <person name="Jiang F."/>
        </authorList>
    </citation>
    <scope>NUCLEOTIDE SEQUENCE [LARGE SCALE GENOMIC DNA]</scope>
    <source>
        <strain evidence="1">DUOXIRENSHENG_FW03</strain>
        <tissue evidence="1">Leaves</tissue>
    </source>
</reference>